<dbReference type="EMBL" id="JAEDAH010000105">
    <property type="protein sequence ID" value="MCA6065418.1"/>
    <property type="molecule type" value="Genomic_DNA"/>
</dbReference>
<dbReference type="InterPro" id="IPR025669">
    <property type="entry name" value="AAA_dom"/>
</dbReference>
<protein>
    <submittedName>
        <fullName evidence="2">ParA family protein</fullName>
    </submittedName>
</protein>
<dbReference type="Pfam" id="PF13614">
    <property type="entry name" value="AAA_31"/>
    <property type="match status" value="1"/>
</dbReference>
<dbReference type="InterPro" id="IPR050678">
    <property type="entry name" value="DNA_Partitioning_ATPase"/>
</dbReference>
<reference evidence="2 3" key="1">
    <citation type="submission" date="2020-12" db="EMBL/GenBank/DDBJ databases">
        <title>Novel Thalassolituus-related marine hydrocarbonoclastic bacteria mediated algae-derived hydrocarbons mineralization in twilight zone of the northern South China Sea.</title>
        <authorList>
            <person name="Dong C."/>
        </authorList>
    </citation>
    <scope>NUCLEOTIDE SEQUENCE [LARGE SCALE GENOMIC DNA]</scope>
    <source>
        <strain evidence="2 3">IMCC1826</strain>
    </source>
</reference>
<evidence type="ECO:0000313" key="3">
    <source>
        <dbReference type="Proteomes" id="UP000714380"/>
    </source>
</evidence>
<dbReference type="Proteomes" id="UP000714380">
    <property type="component" value="Unassembled WGS sequence"/>
</dbReference>
<evidence type="ECO:0000313" key="2">
    <source>
        <dbReference type="EMBL" id="MCA6065418.1"/>
    </source>
</evidence>
<dbReference type="PANTHER" id="PTHR13696">
    <property type="entry name" value="P-LOOP CONTAINING NUCLEOSIDE TRIPHOSPHATE HYDROLASE"/>
    <property type="match status" value="1"/>
</dbReference>
<dbReference type="InterPro" id="IPR027417">
    <property type="entry name" value="P-loop_NTPase"/>
</dbReference>
<gene>
    <name evidence="2" type="ORF">I9W95_17610</name>
</gene>
<keyword evidence="3" id="KW-1185">Reference proteome</keyword>
<accession>A0ABS7ZW18</accession>
<evidence type="ECO:0000259" key="1">
    <source>
        <dbReference type="Pfam" id="PF13614"/>
    </source>
</evidence>
<feature type="domain" description="AAA" evidence="1">
    <location>
        <begin position="2"/>
        <end position="185"/>
    </location>
</feature>
<comment type="caution">
    <text evidence="2">The sequence shown here is derived from an EMBL/GenBank/DDBJ whole genome shotgun (WGS) entry which is preliminary data.</text>
</comment>
<sequence length="261" mass="28659">MTKIIAIASQKGGVGKTTISLQTAYYISEKLDKSVLIIDMDMQGNTSSCIALPDPDTDENDFGDTTKAADLFQPNLAEIKLYQRPGSKISLIHTPKNCPNMAEAERLRMDDVLRPREYVRQLAKDFDYVLVDCPPSLGHALIAGLTMATHVVCPVKLSGFALTGLEGLLRTIIGVRDEYNPNLNIVGIVVNDMDTKSVSHAKAYEKLMSGLGELVLENKIMHRPPLDTATSEGMPVWSYHYAHVAAKEVMATIEEILEKAV</sequence>
<dbReference type="CDD" id="cd02042">
    <property type="entry name" value="ParAB_family"/>
    <property type="match status" value="1"/>
</dbReference>
<dbReference type="PANTHER" id="PTHR13696:SF99">
    <property type="entry name" value="COBYRINIC ACID AC-DIAMIDE SYNTHASE"/>
    <property type="match status" value="1"/>
</dbReference>
<organism evidence="2 3">
    <name type="scientific">Thalassolituus marinus</name>
    <dbReference type="NCBI Taxonomy" id="671053"/>
    <lineage>
        <taxon>Bacteria</taxon>
        <taxon>Pseudomonadati</taxon>
        <taxon>Pseudomonadota</taxon>
        <taxon>Gammaproteobacteria</taxon>
        <taxon>Oceanospirillales</taxon>
        <taxon>Oceanospirillaceae</taxon>
        <taxon>Thalassolituus</taxon>
    </lineage>
</organism>
<name>A0ABS7ZW18_9GAMM</name>
<dbReference type="RefSeq" id="WP_225677336.1">
    <property type="nucleotide sequence ID" value="NZ_JAEDAH010000105.1"/>
</dbReference>
<dbReference type="Gene3D" id="3.40.50.300">
    <property type="entry name" value="P-loop containing nucleotide triphosphate hydrolases"/>
    <property type="match status" value="1"/>
</dbReference>
<dbReference type="SUPFAM" id="SSF52540">
    <property type="entry name" value="P-loop containing nucleoside triphosphate hydrolases"/>
    <property type="match status" value="1"/>
</dbReference>
<proteinExistence type="predicted"/>